<keyword evidence="4" id="KW-1003">Cell membrane</keyword>
<comment type="similarity">
    <text evidence="2">Belongs to the PsiE family.</text>
</comment>
<dbReference type="PANTHER" id="PTHR37819:SF1">
    <property type="entry name" value="PROTEIN PSIE"/>
    <property type="match status" value="1"/>
</dbReference>
<dbReference type="InterPro" id="IPR020948">
    <property type="entry name" value="P_starv_induced_PsiE-like"/>
</dbReference>
<evidence type="ECO:0000256" key="1">
    <source>
        <dbReference type="ARBA" id="ARBA00004429"/>
    </source>
</evidence>
<dbReference type="GO" id="GO:0005886">
    <property type="term" value="C:plasma membrane"/>
    <property type="evidence" value="ECO:0007669"/>
    <property type="project" value="UniProtKB-SubCell"/>
</dbReference>
<evidence type="ECO:0000256" key="5">
    <source>
        <dbReference type="ARBA" id="ARBA00022692"/>
    </source>
</evidence>
<proteinExistence type="inferred from homology"/>
<organism evidence="9 10">
    <name type="scientific">Saezia sanguinis</name>
    <dbReference type="NCBI Taxonomy" id="1965230"/>
    <lineage>
        <taxon>Bacteria</taxon>
        <taxon>Pseudomonadati</taxon>
        <taxon>Pseudomonadota</taxon>
        <taxon>Betaproteobacteria</taxon>
        <taxon>Burkholderiales</taxon>
        <taxon>Saeziaceae</taxon>
        <taxon>Saezia</taxon>
    </lineage>
</organism>
<protein>
    <recommendedName>
        <fullName evidence="3">Protein PsiE</fullName>
    </recommendedName>
</protein>
<feature type="transmembrane region" description="Helical" evidence="8">
    <location>
        <begin position="111"/>
        <end position="130"/>
    </location>
</feature>
<feature type="transmembrane region" description="Helical" evidence="8">
    <location>
        <begin position="20"/>
        <end position="37"/>
    </location>
</feature>
<dbReference type="InterPro" id="IPR009315">
    <property type="entry name" value="P_starv_induced_PsiE"/>
</dbReference>
<comment type="subcellular location">
    <subcellularLocation>
        <location evidence="1">Cell inner membrane</location>
        <topology evidence="1">Multi-pass membrane protein</topology>
    </subcellularLocation>
</comment>
<keyword evidence="6 8" id="KW-1133">Transmembrane helix</keyword>
<evidence type="ECO:0000256" key="8">
    <source>
        <dbReference type="SAM" id="Phobius"/>
    </source>
</evidence>
<keyword evidence="10" id="KW-1185">Reference proteome</keyword>
<dbReference type="AlphaFoldDB" id="A0A433SFE7"/>
<accession>A0A433SFE7</accession>
<evidence type="ECO:0000256" key="6">
    <source>
        <dbReference type="ARBA" id="ARBA00022989"/>
    </source>
</evidence>
<name>A0A433SFE7_9BURK</name>
<keyword evidence="7 8" id="KW-0472">Membrane</keyword>
<gene>
    <name evidence="9" type="primary">psiE</name>
    <name evidence="9" type="ORF">CUZ56_01418</name>
</gene>
<dbReference type="GO" id="GO:0016036">
    <property type="term" value="P:cellular response to phosphate starvation"/>
    <property type="evidence" value="ECO:0007669"/>
    <property type="project" value="InterPro"/>
</dbReference>
<feature type="transmembrane region" description="Helical" evidence="8">
    <location>
        <begin position="57"/>
        <end position="76"/>
    </location>
</feature>
<dbReference type="OrthoDB" id="9792470at2"/>
<evidence type="ECO:0000256" key="3">
    <source>
        <dbReference type="ARBA" id="ARBA00021903"/>
    </source>
</evidence>
<sequence>MKGLKESITARHMAKVMKWILACMLLTLAVILLVFLVRESWVLIGILLDGASDHKSYAMIEAIIIWFLYFEFIALIGKYFESGFHFPLRYFIYIGITAIVRLIIVDHEKPMATLIYSVAILVLLGALYIANTGLLKRI</sequence>
<evidence type="ECO:0000313" key="9">
    <source>
        <dbReference type="EMBL" id="RUS67471.1"/>
    </source>
</evidence>
<evidence type="ECO:0000256" key="7">
    <source>
        <dbReference type="ARBA" id="ARBA00023136"/>
    </source>
</evidence>
<dbReference type="Proteomes" id="UP000286947">
    <property type="component" value="Unassembled WGS sequence"/>
</dbReference>
<dbReference type="RefSeq" id="WP_126979523.1">
    <property type="nucleotide sequence ID" value="NZ_PQSP01000002.1"/>
</dbReference>
<dbReference type="EMBL" id="PQSP01000002">
    <property type="protein sequence ID" value="RUS67471.1"/>
    <property type="molecule type" value="Genomic_DNA"/>
</dbReference>
<comment type="caution">
    <text evidence="9">The sequence shown here is derived from an EMBL/GenBank/DDBJ whole genome shotgun (WGS) entry which is preliminary data.</text>
</comment>
<dbReference type="NCBIfam" id="NF002765">
    <property type="entry name" value="PRK02833.1-3"/>
    <property type="match status" value="1"/>
</dbReference>
<reference evidence="9 10" key="1">
    <citation type="submission" date="2018-01" db="EMBL/GenBank/DDBJ databases">
        <title>Saezia sanguinis gen. nov., sp. nov., in the order Burkholderiales isolated from human blood.</title>
        <authorList>
            <person name="Medina-Pascual M.J."/>
            <person name="Valdezate S."/>
            <person name="Monzon S."/>
            <person name="Cuesta I."/>
            <person name="Carrasco G."/>
            <person name="Villalon P."/>
            <person name="Saez-Nieto J.A."/>
        </authorList>
    </citation>
    <scope>NUCLEOTIDE SEQUENCE [LARGE SCALE GENOMIC DNA]</scope>
    <source>
        <strain evidence="9 10">CNM695-12</strain>
    </source>
</reference>
<dbReference type="PIRSF" id="PIRSF029598">
    <property type="entry name" value="PsiE"/>
    <property type="match status" value="1"/>
</dbReference>
<evidence type="ECO:0000256" key="4">
    <source>
        <dbReference type="ARBA" id="ARBA00022475"/>
    </source>
</evidence>
<evidence type="ECO:0000313" key="10">
    <source>
        <dbReference type="Proteomes" id="UP000286947"/>
    </source>
</evidence>
<dbReference type="Pfam" id="PF06146">
    <property type="entry name" value="PsiE"/>
    <property type="match status" value="1"/>
</dbReference>
<keyword evidence="5 8" id="KW-0812">Transmembrane</keyword>
<evidence type="ECO:0000256" key="2">
    <source>
        <dbReference type="ARBA" id="ARBA00005632"/>
    </source>
</evidence>
<feature type="transmembrane region" description="Helical" evidence="8">
    <location>
        <begin position="88"/>
        <end position="105"/>
    </location>
</feature>
<dbReference type="PANTHER" id="PTHR37819">
    <property type="entry name" value="PROTEIN PSIE"/>
    <property type="match status" value="1"/>
</dbReference>